<evidence type="ECO:0000256" key="4">
    <source>
        <dbReference type="ARBA" id="ARBA00022807"/>
    </source>
</evidence>
<dbReference type="EMBL" id="JABTTQ020000006">
    <property type="protein sequence ID" value="KAK6153513.1"/>
    <property type="molecule type" value="Genomic_DNA"/>
</dbReference>
<feature type="domain" description="Ubiquitin-like protease family profile" evidence="6">
    <location>
        <begin position="146"/>
        <end position="317"/>
    </location>
</feature>
<protein>
    <recommendedName>
        <fullName evidence="6">Ubiquitin-like protease family profile domain-containing protein</fullName>
    </recommendedName>
</protein>
<comment type="similarity">
    <text evidence="1">Belongs to the peptidase C48 family.</text>
</comment>
<evidence type="ECO:0000256" key="3">
    <source>
        <dbReference type="ARBA" id="ARBA00022801"/>
    </source>
</evidence>
<keyword evidence="2" id="KW-0645">Protease</keyword>
<accession>A0ABR0X2M1</accession>
<sequence>MPPLCIHPYNYKLKNFRCLYQYTPPEPDDVYNLQPDPYADIKKKLFGDSDFVDPPPPVQNRPKRVKQKRPKENSSYTNPSYHISPEKKKRKTQKNVGEEHQSEPVVGRYDPSASYPVEKLHSFNEWWATSQDIVTPIAPLSFDADWVVSPSWFTPLITPRAWLNNAQRSISLGKWLISTQKKNEELDFQHEGGTILQYVGGRYPKELGLKWAECDKIFGVAHVFGNHWVLYELDLTMCTIMVYDSLSDTMTIANTKKEFVPLARALPIICNMGNIWENRTTPEDVHADWKIARMEHPPQQTNGSDCGVLAIKFMEALAAGRSVAEIDPGMTIQFRQRFCSKLFKSADIVVIE</sequence>
<evidence type="ECO:0000313" key="7">
    <source>
        <dbReference type="EMBL" id="KAK6153513.1"/>
    </source>
</evidence>
<gene>
    <name evidence="7" type="ORF">DH2020_013152</name>
</gene>
<organism evidence="7 8">
    <name type="scientific">Rehmannia glutinosa</name>
    <name type="common">Chinese foxglove</name>
    <dbReference type="NCBI Taxonomy" id="99300"/>
    <lineage>
        <taxon>Eukaryota</taxon>
        <taxon>Viridiplantae</taxon>
        <taxon>Streptophyta</taxon>
        <taxon>Embryophyta</taxon>
        <taxon>Tracheophyta</taxon>
        <taxon>Spermatophyta</taxon>
        <taxon>Magnoliopsida</taxon>
        <taxon>eudicotyledons</taxon>
        <taxon>Gunneridae</taxon>
        <taxon>Pentapetalae</taxon>
        <taxon>asterids</taxon>
        <taxon>lamiids</taxon>
        <taxon>Lamiales</taxon>
        <taxon>Orobanchaceae</taxon>
        <taxon>Rehmannieae</taxon>
        <taxon>Rehmannia</taxon>
    </lineage>
</organism>
<keyword evidence="3" id="KW-0378">Hydrolase</keyword>
<dbReference type="InterPro" id="IPR003653">
    <property type="entry name" value="Peptidase_C48_C"/>
</dbReference>
<keyword evidence="4" id="KW-0788">Thiol protease</keyword>
<dbReference type="Pfam" id="PF02902">
    <property type="entry name" value="Peptidase_C48"/>
    <property type="match status" value="1"/>
</dbReference>
<evidence type="ECO:0000259" key="6">
    <source>
        <dbReference type="PROSITE" id="PS50600"/>
    </source>
</evidence>
<evidence type="ECO:0000256" key="1">
    <source>
        <dbReference type="ARBA" id="ARBA00005234"/>
    </source>
</evidence>
<evidence type="ECO:0000256" key="2">
    <source>
        <dbReference type="ARBA" id="ARBA00022670"/>
    </source>
</evidence>
<dbReference type="SUPFAM" id="SSF54001">
    <property type="entry name" value="Cysteine proteinases"/>
    <property type="match status" value="1"/>
</dbReference>
<dbReference type="PANTHER" id="PTHR12606">
    <property type="entry name" value="SENTRIN/SUMO-SPECIFIC PROTEASE"/>
    <property type="match status" value="1"/>
</dbReference>
<proteinExistence type="inferred from homology"/>
<dbReference type="InterPro" id="IPR038765">
    <property type="entry name" value="Papain-like_cys_pep_sf"/>
</dbReference>
<dbReference type="Proteomes" id="UP001318860">
    <property type="component" value="Unassembled WGS sequence"/>
</dbReference>
<dbReference type="PROSITE" id="PS50600">
    <property type="entry name" value="ULP_PROTEASE"/>
    <property type="match status" value="1"/>
</dbReference>
<feature type="region of interest" description="Disordered" evidence="5">
    <location>
        <begin position="46"/>
        <end position="109"/>
    </location>
</feature>
<reference evidence="7 8" key="1">
    <citation type="journal article" date="2021" name="Comput. Struct. Biotechnol. J.">
        <title>De novo genome assembly of the potent medicinal plant Rehmannia glutinosa using nanopore technology.</title>
        <authorList>
            <person name="Ma L."/>
            <person name="Dong C."/>
            <person name="Song C."/>
            <person name="Wang X."/>
            <person name="Zheng X."/>
            <person name="Niu Y."/>
            <person name="Chen S."/>
            <person name="Feng W."/>
        </authorList>
    </citation>
    <scope>NUCLEOTIDE SEQUENCE [LARGE SCALE GENOMIC DNA]</scope>
    <source>
        <strain evidence="7">DH-2019</strain>
    </source>
</reference>
<comment type="caution">
    <text evidence="7">The sequence shown here is derived from an EMBL/GenBank/DDBJ whole genome shotgun (WGS) entry which is preliminary data.</text>
</comment>
<evidence type="ECO:0000256" key="5">
    <source>
        <dbReference type="SAM" id="MobiDB-lite"/>
    </source>
</evidence>
<evidence type="ECO:0000313" key="8">
    <source>
        <dbReference type="Proteomes" id="UP001318860"/>
    </source>
</evidence>
<dbReference type="PANTHER" id="PTHR12606:SF151">
    <property type="entry name" value="UBIQUITIN-LIKE PROTEASE FAMILY PROFILE DOMAIN-CONTAINING PROTEIN"/>
    <property type="match status" value="1"/>
</dbReference>
<keyword evidence="8" id="KW-1185">Reference proteome</keyword>
<name>A0ABR0X2M1_REHGL</name>
<dbReference type="Gene3D" id="3.40.395.10">
    <property type="entry name" value="Adenoviral Proteinase, Chain A"/>
    <property type="match status" value="1"/>
</dbReference>